<reference evidence="2 3" key="1">
    <citation type="submission" date="2019-09" db="EMBL/GenBank/DDBJ databases">
        <title>A chromosome-level genome assembly of the Chinese tupelo Nyssa sinensis.</title>
        <authorList>
            <person name="Yang X."/>
            <person name="Kang M."/>
            <person name="Yang Y."/>
            <person name="Xiong H."/>
            <person name="Wang M."/>
            <person name="Zhang Z."/>
            <person name="Wang Z."/>
            <person name="Wu H."/>
            <person name="Ma T."/>
            <person name="Liu J."/>
            <person name="Xi Z."/>
        </authorList>
    </citation>
    <scope>NUCLEOTIDE SEQUENCE [LARGE SCALE GENOMIC DNA]</scope>
    <source>
        <strain evidence="2">J267</strain>
        <tissue evidence="2">Leaf</tissue>
    </source>
</reference>
<dbReference type="Proteomes" id="UP000325577">
    <property type="component" value="Linkage Group LG12"/>
</dbReference>
<keyword evidence="3" id="KW-1185">Reference proteome</keyword>
<evidence type="ECO:0000313" key="3">
    <source>
        <dbReference type="Proteomes" id="UP000325577"/>
    </source>
</evidence>
<proteinExistence type="predicted"/>
<dbReference type="PANTHER" id="PTHR33427:SF2">
    <property type="entry name" value="TRICHOHYALIN"/>
    <property type="match status" value="1"/>
</dbReference>
<dbReference type="PANTHER" id="PTHR33427">
    <property type="entry name" value="HNH ENDONUCLEASE"/>
    <property type="match status" value="1"/>
</dbReference>
<name>A0A5J5BFD4_9ASTE</name>
<evidence type="ECO:0000256" key="1">
    <source>
        <dbReference type="SAM" id="Coils"/>
    </source>
</evidence>
<dbReference type="AlphaFoldDB" id="A0A5J5BFD4"/>
<feature type="coiled-coil region" evidence="1">
    <location>
        <begin position="374"/>
        <end position="418"/>
    </location>
</feature>
<gene>
    <name evidence="2" type="ORF">F0562_023015</name>
</gene>
<keyword evidence="1" id="KW-0175">Coiled coil</keyword>
<evidence type="ECO:0000313" key="2">
    <source>
        <dbReference type="EMBL" id="KAA8541863.1"/>
    </source>
</evidence>
<organism evidence="2 3">
    <name type="scientific">Nyssa sinensis</name>
    <dbReference type="NCBI Taxonomy" id="561372"/>
    <lineage>
        <taxon>Eukaryota</taxon>
        <taxon>Viridiplantae</taxon>
        <taxon>Streptophyta</taxon>
        <taxon>Embryophyta</taxon>
        <taxon>Tracheophyta</taxon>
        <taxon>Spermatophyta</taxon>
        <taxon>Magnoliopsida</taxon>
        <taxon>eudicotyledons</taxon>
        <taxon>Gunneridae</taxon>
        <taxon>Pentapetalae</taxon>
        <taxon>asterids</taxon>
        <taxon>Cornales</taxon>
        <taxon>Nyssaceae</taxon>
        <taxon>Nyssa</taxon>
    </lineage>
</organism>
<feature type="coiled-coil region" evidence="1">
    <location>
        <begin position="300"/>
        <end position="327"/>
    </location>
</feature>
<dbReference type="OrthoDB" id="608866at2759"/>
<feature type="coiled-coil region" evidence="1">
    <location>
        <begin position="508"/>
        <end position="535"/>
    </location>
</feature>
<sequence length="816" mass="93714">MAADLMFTEEEMAINEGVGYPKAYAKLCRDRSFSPYRHGPPFTFTPYALQQNEALRARDLDEMFPIIDPKAKPSAKPKIFVSLLWKQLNHLGNAGFDPAIFRVDPYGNVLYYHADSASPLAWAIDHWFPCSRGGLTVTSNLRILQWQVCKKKHNKLEFLIPWWDLQVGISVNQFLSIFASSNSDFRHRAFSLLFTDGESEELNASQTVDSHTFPQHFVESKEQVGLAPAAVVASRRESYDASSALKSMDINRRPRSNSPLIAARKLKPSMSKENENPDMVTNPYQAIVMARDSLRDREETTKMQAEIQKLDDEMNGLKQKTEEEKVAIQDLELVLIKRRRRAEKCHRLAEAQSSYRAMLEKMIRDAMHQSVIYKEQVRLNRAAANALMARLEAQKAICDSAEKELHRKFKQRDELEKQIRPEWEQGRKRSRMDDTFFDGKDAKNVLYLPGNKPRTPLLKQTDDTSLTERDNKSVLYLPGIKQGTPPHKELRVFLEEEHKAFKARLSLNEERKQEIEEMEKEIVDTFNKMKTEESNRAIVVAEDEDPIEDKLQTLKIEEGGKIYNIPYPVLREPEREEDEESRKQRGKGNVEKWLQMLLENTQESTKPNADENEISRTDEIVRKLNLKYPQKEKKILRFPESQFTEDVNVYGENNQLTVQKKDEEKREEEIVEMEDGALLKDPPYKLLTQKGDADEAVCKGTGSSNSFEGALLKDPPYKLLTEKGDADEAGCKGIGSFEGERREKSWKERQLVRSESDRAFRQIPSSPSVILGMRKGVDCIRKKPLVVGEDDGDDNHVVGNNFIKSSIKTIKKAVKI</sequence>
<accession>A0A5J5BFD4</accession>
<dbReference type="EMBL" id="CM018035">
    <property type="protein sequence ID" value="KAA8541863.1"/>
    <property type="molecule type" value="Genomic_DNA"/>
</dbReference>
<protein>
    <submittedName>
        <fullName evidence="2">Uncharacterized protein</fullName>
    </submittedName>
</protein>